<dbReference type="PANTHER" id="PTHR45708">
    <property type="entry name" value="ENDOCHITINASE"/>
    <property type="match status" value="1"/>
</dbReference>
<dbReference type="PROSITE" id="PS01095">
    <property type="entry name" value="GH18_1"/>
    <property type="match status" value="1"/>
</dbReference>
<dbReference type="InterPro" id="IPR045321">
    <property type="entry name" value="Cts1-like"/>
</dbReference>
<comment type="caution">
    <text evidence="16">The sequence shown here is derived from an EMBL/GenBank/DDBJ whole genome shotgun (WGS) entry which is preliminary data.</text>
</comment>
<feature type="chain" id="PRO_5041984445" description="chitinase" evidence="14">
    <location>
        <begin position="22"/>
        <end position="474"/>
    </location>
</feature>
<proteinExistence type="inferred from homology"/>
<keyword evidence="10" id="KW-0624">Polysaccharide degradation</keyword>
<evidence type="ECO:0000256" key="7">
    <source>
        <dbReference type="ARBA" id="ARBA00023024"/>
    </source>
</evidence>
<keyword evidence="6 13" id="KW-0378">Hydrolase</keyword>
<organism evidence="16 17">
    <name type="scientific">Penicillium daleae</name>
    <dbReference type="NCBI Taxonomy" id="63821"/>
    <lineage>
        <taxon>Eukaryota</taxon>
        <taxon>Fungi</taxon>
        <taxon>Dikarya</taxon>
        <taxon>Ascomycota</taxon>
        <taxon>Pezizomycotina</taxon>
        <taxon>Eurotiomycetes</taxon>
        <taxon>Eurotiomycetidae</taxon>
        <taxon>Eurotiales</taxon>
        <taxon>Aspergillaceae</taxon>
        <taxon>Penicillium</taxon>
    </lineage>
</organism>
<dbReference type="Gene3D" id="3.20.20.80">
    <property type="entry name" value="Glycosidases"/>
    <property type="match status" value="1"/>
</dbReference>
<evidence type="ECO:0000313" key="17">
    <source>
        <dbReference type="Proteomes" id="UP001213681"/>
    </source>
</evidence>
<reference evidence="16" key="1">
    <citation type="submission" date="2022-12" db="EMBL/GenBank/DDBJ databases">
        <authorList>
            <person name="Petersen C."/>
        </authorList>
    </citation>
    <scope>NUCLEOTIDE SEQUENCE</scope>
    <source>
        <strain evidence="16">IBT 16125</strain>
    </source>
</reference>
<reference evidence="16" key="2">
    <citation type="journal article" date="2023" name="IMA Fungus">
        <title>Comparative genomic study of the Penicillium genus elucidates a diverse pangenome and 15 lateral gene transfer events.</title>
        <authorList>
            <person name="Petersen C."/>
            <person name="Sorensen T."/>
            <person name="Nielsen M.R."/>
            <person name="Sondergaard T.E."/>
            <person name="Sorensen J.L."/>
            <person name="Fitzpatrick D.A."/>
            <person name="Frisvad J.C."/>
            <person name="Nielsen K.L."/>
        </authorList>
    </citation>
    <scope>NUCLEOTIDE SEQUENCE</scope>
    <source>
        <strain evidence="16">IBT 16125</strain>
    </source>
</reference>
<comment type="catalytic activity">
    <reaction evidence="1">
        <text>Random endo-hydrolysis of N-acetyl-beta-D-glucosaminide (1-&gt;4)-beta-linkages in chitin and chitodextrins.</text>
        <dbReference type="EC" id="3.2.1.14"/>
    </reaction>
</comment>
<dbReference type="InterPro" id="IPR050542">
    <property type="entry name" value="Glycosyl_Hydrlase18_Chitinase"/>
</dbReference>
<dbReference type="EMBL" id="JAPVEA010000005">
    <property type="protein sequence ID" value="KAJ5454694.1"/>
    <property type="molecule type" value="Genomic_DNA"/>
</dbReference>
<evidence type="ECO:0000313" key="16">
    <source>
        <dbReference type="EMBL" id="KAJ5454694.1"/>
    </source>
</evidence>
<evidence type="ECO:0000256" key="4">
    <source>
        <dbReference type="ARBA" id="ARBA00022512"/>
    </source>
</evidence>
<dbReference type="Pfam" id="PF03427">
    <property type="entry name" value="CBM_19"/>
    <property type="match status" value="1"/>
</dbReference>
<dbReference type="SUPFAM" id="SSF51445">
    <property type="entry name" value="(Trans)glycosidases"/>
    <property type="match status" value="1"/>
</dbReference>
<gene>
    <name evidence="16" type="ORF">N7458_005650</name>
</gene>
<evidence type="ECO:0000256" key="6">
    <source>
        <dbReference type="ARBA" id="ARBA00022801"/>
    </source>
</evidence>
<evidence type="ECO:0000256" key="1">
    <source>
        <dbReference type="ARBA" id="ARBA00000822"/>
    </source>
</evidence>
<dbReference type="GO" id="GO:0008061">
    <property type="term" value="F:chitin binding"/>
    <property type="evidence" value="ECO:0007669"/>
    <property type="project" value="UniProtKB-KW"/>
</dbReference>
<keyword evidence="5" id="KW-0147">Chitin-binding</keyword>
<feature type="domain" description="GH18" evidence="15">
    <location>
        <begin position="8"/>
        <end position="304"/>
    </location>
</feature>
<evidence type="ECO:0000256" key="13">
    <source>
        <dbReference type="RuleBase" id="RU000489"/>
    </source>
</evidence>
<protein>
    <recommendedName>
        <fullName evidence="3">chitinase</fullName>
        <ecNumber evidence="3">3.2.1.14</ecNumber>
    </recommendedName>
</protein>
<dbReference type="PROSITE" id="PS51910">
    <property type="entry name" value="GH18_2"/>
    <property type="match status" value="1"/>
</dbReference>
<evidence type="ECO:0000256" key="10">
    <source>
        <dbReference type="ARBA" id="ARBA00023326"/>
    </source>
</evidence>
<dbReference type="InterPro" id="IPR001223">
    <property type="entry name" value="Glyco_hydro18_cat"/>
</dbReference>
<comment type="function">
    <text evidence="11">GPI-anchored chitinase involved in the degradation of chitin, a component of the cell walls of fungi and exoskeletal elements of some animals (including worms and arthropods). Required to reshape the cell wall at the sites where cell wall remodeling and/or cell wall maturation actively take place such as sites of conidia formation.</text>
</comment>
<name>A0AAD6C8V2_9EURO</name>
<keyword evidence="8" id="KW-0119">Carbohydrate metabolism</keyword>
<evidence type="ECO:0000259" key="15">
    <source>
        <dbReference type="PROSITE" id="PS51910"/>
    </source>
</evidence>
<dbReference type="PANTHER" id="PTHR45708:SF49">
    <property type="entry name" value="ENDOCHITINASE"/>
    <property type="match status" value="1"/>
</dbReference>
<feature type="signal peptide" evidence="14">
    <location>
        <begin position="1"/>
        <end position="21"/>
    </location>
</feature>
<keyword evidence="4" id="KW-0964">Secreted</keyword>
<accession>A0AAD6C8V2</accession>
<evidence type="ECO:0000256" key="2">
    <source>
        <dbReference type="ARBA" id="ARBA00004191"/>
    </source>
</evidence>
<dbReference type="EC" id="3.2.1.14" evidence="3"/>
<keyword evidence="14" id="KW-0732">Signal</keyword>
<comment type="similarity">
    <text evidence="12">Belongs to the glycosyl hydrolase 18 family. Chitinase class III subfamily.</text>
</comment>
<dbReference type="InterPro" id="IPR001579">
    <property type="entry name" value="Glyco_hydro_18_chit_AS"/>
</dbReference>
<keyword evidence="4" id="KW-0134">Cell wall</keyword>
<dbReference type="GO" id="GO:0008843">
    <property type="term" value="F:endochitinase activity"/>
    <property type="evidence" value="ECO:0007669"/>
    <property type="project" value="UniProtKB-EC"/>
</dbReference>
<dbReference type="InterPro" id="IPR005089">
    <property type="entry name" value="CBM19"/>
</dbReference>
<dbReference type="AlphaFoldDB" id="A0AAD6C8V2"/>
<keyword evidence="7" id="KW-0146">Chitin degradation</keyword>
<keyword evidence="9 13" id="KW-0326">Glycosidase</keyword>
<dbReference type="GO" id="GO:0006032">
    <property type="term" value="P:chitin catabolic process"/>
    <property type="evidence" value="ECO:0007669"/>
    <property type="project" value="UniProtKB-KW"/>
</dbReference>
<evidence type="ECO:0000256" key="11">
    <source>
        <dbReference type="ARBA" id="ARBA00024658"/>
    </source>
</evidence>
<evidence type="ECO:0000256" key="3">
    <source>
        <dbReference type="ARBA" id="ARBA00012729"/>
    </source>
</evidence>
<dbReference type="GO" id="GO:0005576">
    <property type="term" value="C:extracellular region"/>
    <property type="evidence" value="ECO:0007669"/>
    <property type="project" value="TreeGrafter"/>
</dbReference>
<evidence type="ECO:0000256" key="8">
    <source>
        <dbReference type="ARBA" id="ARBA00023277"/>
    </source>
</evidence>
<dbReference type="InterPro" id="IPR017853">
    <property type="entry name" value="GH"/>
</dbReference>
<dbReference type="GO" id="GO:0000272">
    <property type="term" value="P:polysaccharide catabolic process"/>
    <property type="evidence" value="ECO:0007669"/>
    <property type="project" value="UniProtKB-KW"/>
</dbReference>
<dbReference type="Pfam" id="PF00704">
    <property type="entry name" value="Glyco_hydro_18"/>
    <property type="match status" value="1"/>
</dbReference>
<comment type="subcellular location">
    <subcellularLocation>
        <location evidence="2">Secreted</location>
        <location evidence="2">Cell wall</location>
    </subcellularLocation>
</comment>
<evidence type="ECO:0000256" key="14">
    <source>
        <dbReference type="SAM" id="SignalP"/>
    </source>
</evidence>
<evidence type="ECO:0000256" key="5">
    <source>
        <dbReference type="ARBA" id="ARBA00022669"/>
    </source>
</evidence>
<dbReference type="CDD" id="cd02877">
    <property type="entry name" value="GH18_hevamine_XipI_class_III"/>
    <property type="match status" value="1"/>
</dbReference>
<dbReference type="GeneID" id="81599275"/>
<sequence length="474" mass="49477">MPLTYTAISLAVFWIFQGVRAGLSLTGESNVIQLAFLTVINGEGGAPEVNFANSGNTCTVFDGTALLDFPTIGKDIVTCQGLGKTILLSIGGATYSEGGFSSADAAVAGAQLVWETFGPVSSDSSVNRPFGDAIVDGFDFDFESTVENMPAFANELRTLFAQDTSKTYYLTAAPQCPYPDAADSPMLDGSVYFDAIWVQFYNNYCGINTFVAGSTTQVDFNFETWNTWATTVSLNPDVKVFLGIPGGTTAAGTGYESASAIASIVDYIKDQEYSSFGGVMLWDASQVYANDGFLSGIASALGSSLSTSISSTKTTVSTSKTTAISITTHAATTTSTSTVQLTTLHSTTTTAKAPTTLITLTKTTTSSKTEPTTTTLHPVITDIKKVVATSSSTTRTSSTTTTSLTSALSSSSTCPVLGESCSASGTYQCNGSSFGLCDNGKWAIQKCASGLVCVQDGSSIYCDFKKDHPDTTCS</sequence>
<keyword evidence="17" id="KW-1185">Reference proteome</keyword>
<dbReference type="RefSeq" id="XP_056767650.1">
    <property type="nucleotide sequence ID" value="XM_056909032.1"/>
</dbReference>
<evidence type="ECO:0000256" key="9">
    <source>
        <dbReference type="ARBA" id="ARBA00023295"/>
    </source>
</evidence>
<dbReference type="Proteomes" id="UP001213681">
    <property type="component" value="Unassembled WGS sequence"/>
</dbReference>
<evidence type="ECO:0000256" key="12">
    <source>
        <dbReference type="ARBA" id="ARBA00025727"/>
    </source>
</evidence>